<dbReference type="InterPro" id="IPR005846">
    <property type="entry name" value="A-D-PHexomutase_a/b/a-III"/>
</dbReference>
<organism evidence="14 15">
    <name type="scientific">Candidatus Avoscillospira stercoripullorum</name>
    <dbReference type="NCBI Taxonomy" id="2840709"/>
    <lineage>
        <taxon>Bacteria</taxon>
        <taxon>Bacillati</taxon>
        <taxon>Bacillota</taxon>
        <taxon>Clostridia</taxon>
        <taxon>Eubacteriales</taxon>
        <taxon>Oscillospiraceae</taxon>
        <taxon>Oscillospiraceae incertae sedis</taxon>
        <taxon>Candidatus Avoscillospira</taxon>
    </lineage>
</organism>
<dbReference type="AlphaFoldDB" id="A0A9D1AA30"/>
<evidence type="ECO:0000259" key="12">
    <source>
        <dbReference type="Pfam" id="PF02879"/>
    </source>
</evidence>
<dbReference type="EMBL" id="DVGD01000173">
    <property type="protein sequence ID" value="HIR09843.1"/>
    <property type="molecule type" value="Genomic_DNA"/>
</dbReference>
<feature type="domain" description="Alpha-D-phosphohexomutase alpha/beta/alpha" evidence="13">
    <location>
        <begin position="317"/>
        <end position="444"/>
    </location>
</feature>
<evidence type="ECO:0000256" key="3">
    <source>
        <dbReference type="ARBA" id="ARBA00010231"/>
    </source>
</evidence>
<comment type="pathway">
    <text evidence="1">Glycolipid metabolism; diglucosyl-diacylglycerol biosynthesis.</text>
</comment>
<dbReference type="SUPFAM" id="SSF55957">
    <property type="entry name" value="Phosphoglucomutase, C-terminal domain"/>
    <property type="match status" value="1"/>
</dbReference>
<dbReference type="PANTHER" id="PTHR45745">
    <property type="entry name" value="PHOSPHOMANNOMUTASE 45A"/>
    <property type="match status" value="1"/>
</dbReference>
<keyword evidence="7" id="KW-0413">Isomerase</keyword>
<dbReference type="PRINTS" id="PR00509">
    <property type="entry name" value="PGMPMM"/>
</dbReference>
<feature type="domain" description="Alpha-D-phosphohexomutase alpha/beta/alpha" evidence="11">
    <location>
        <begin position="41"/>
        <end position="175"/>
    </location>
</feature>
<accession>A0A9D1AA30</accession>
<dbReference type="CDD" id="cd05799">
    <property type="entry name" value="PGM2"/>
    <property type="match status" value="1"/>
</dbReference>
<dbReference type="GO" id="GO:0008973">
    <property type="term" value="F:phosphopentomutase activity"/>
    <property type="evidence" value="ECO:0007669"/>
    <property type="project" value="TreeGrafter"/>
</dbReference>
<protein>
    <recommendedName>
        <fullName evidence="8">Phosphoglucomutase</fullName>
    </recommendedName>
    <alternativeName>
        <fullName evidence="10">Alpha-phosphoglucomutase</fullName>
    </alternativeName>
    <alternativeName>
        <fullName evidence="9">Glucose phosphomutase</fullName>
    </alternativeName>
</protein>
<keyword evidence="6" id="KW-0460">Magnesium</keyword>
<gene>
    <name evidence="14" type="ORF">IAA70_05530</name>
</gene>
<evidence type="ECO:0000256" key="8">
    <source>
        <dbReference type="ARBA" id="ARBA00039995"/>
    </source>
</evidence>
<reference evidence="14" key="2">
    <citation type="journal article" date="2021" name="PeerJ">
        <title>Extensive microbial diversity within the chicken gut microbiome revealed by metagenomics and culture.</title>
        <authorList>
            <person name="Gilroy R."/>
            <person name="Ravi A."/>
            <person name="Getino M."/>
            <person name="Pursley I."/>
            <person name="Horton D.L."/>
            <person name="Alikhan N.F."/>
            <person name="Baker D."/>
            <person name="Gharbi K."/>
            <person name="Hall N."/>
            <person name="Watson M."/>
            <person name="Adriaenssens E.M."/>
            <person name="Foster-Nyarko E."/>
            <person name="Jarju S."/>
            <person name="Secka A."/>
            <person name="Antonio M."/>
            <person name="Oren A."/>
            <person name="Chaudhuri R.R."/>
            <person name="La Ragione R."/>
            <person name="Hildebrand F."/>
            <person name="Pallen M.J."/>
        </authorList>
    </citation>
    <scope>NUCLEOTIDE SEQUENCE</scope>
    <source>
        <strain evidence="14">ChiHjej9B8-7071</strain>
    </source>
</reference>
<dbReference type="InterPro" id="IPR016055">
    <property type="entry name" value="A-D-PHexomutase_a/b/a-I/II/III"/>
</dbReference>
<dbReference type="Proteomes" id="UP000824258">
    <property type="component" value="Unassembled WGS sequence"/>
</dbReference>
<proteinExistence type="inferred from homology"/>
<comment type="pathway">
    <text evidence="2">Lipid metabolism.</text>
</comment>
<dbReference type="InterPro" id="IPR005841">
    <property type="entry name" value="Alpha-D-phosphohexomutase_SF"/>
</dbReference>
<evidence type="ECO:0000259" key="11">
    <source>
        <dbReference type="Pfam" id="PF02878"/>
    </source>
</evidence>
<evidence type="ECO:0000256" key="7">
    <source>
        <dbReference type="ARBA" id="ARBA00023235"/>
    </source>
</evidence>
<dbReference type="Pfam" id="PF02880">
    <property type="entry name" value="PGM_PMM_III"/>
    <property type="match status" value="1"/>
</dbReference>
<dbReference type="SUPFAM" id="SSF53738">
    <property type="entry name" value="Phosphoglucomutase, first 3 domains"/>
    <property type="match status" value="3"/>
</dbReference>
<dbReference type="InterPro" id="IPR005844">
    <property type="entry name" value="A-D-PHexomutase_a/b/a-I"/>
</dbReference>
<feature type="domain" description="Alpha-D-phosphohexomutase alpha/beta/alpha" evidence="12">
    <location>
        <begin position="204"/>
        <end position="308"/>
    </location>
</feature>
<evidence type="ECO:0000256" key="5">
    <source>
        <dbReference type="ARBA" id="ARBA00022723"/>
    </source>
</evidence>
<dbReference type="InterPro" id="IPR005845">
    <property type="entry name" value="A-D-PHexomutase_a/b/a-II"/>
</dbReference>
<evidence type="ECO:0000256" key="6">
    <source>
        <dbReference type="ARBA" id="ARBA00022842"/>
    </source>
</evidence>
<comment type="caution">
    <text evidence="14">The sequence shown here is derived from an EMBL/GenBank/DDBJ whole genome shotgun (WGS) entry which is preliminary data.</text>
</comment>
<dbReference type="Gene3D" id="3.40.120.10">
    <property type="entry name" value="Alpha-D-Glucose-1,6-Bisphosphate, subunit A, domain 3"/>
    <property type="match status" value="3"/>
</dbReference>
<evidence type="ECO:0000256" key="9">
    <source>
        <dbReference type="ARBA" id="ARBA00041398"/>
    </source>
</evidence>
<dbReference type="Pfam" id="PF02878">
    <property type="entry name" value="PGM_PMM_I"/>
    <property type="match status" value="1"/>
</dbReference>
<evidence type="ECO:0000313" key="14">
    <source>
        <dbReference type="EMBL" id="HIR09843.1"/>
    </source>
</evidence>
<name>A0A9D1AA30_9FIRM</name>
<keyword evidence="4" id="KW-0597">Phosphoprotein</keyword>
<evidence type="ECO:0000256" key="4">
    <source>
        <dbReference type="ARBA" id="ARBA00022553"/>
    </source>
</evidence>
<comment type="similarity">
    <text evidence="3">Belongs to the phosphohexose mutase family.</text>
</comment>
<evidence type="ECO:0000256" key="2">
    <source>
        <dbReference type="ARBA" id="ARBA00005189"/>
    </source>
</evidence>
<dbReference type="Pfam" id="PF02879">
    <property type="entry name" value="PGM_PMM_II"/>
    <property type="match status" value="1"/>
</dbReference>
<dbReference type="InterPro" id="IPR036900">
    <property type="entry name" value="A-D-PHexomutase_C_sf"/>
</dbReference>
<evidence type="ECO:0000313" key="15">
    <source>
        <dbReference type="Proteomes" id="UP000824258"/>
    </source>
</evidence>
<dbReference type="GO" id="GO:0046872">
    <property type="term" value="F:metal ion binding"/>
    <property type="evidence" value="ECO:0007669"/>
    <property type="project" value="UniProtKB-KW"/>
</dbReference>
<dbReference type="GO" id="GO:0005975">
    <property type="term" value="P:carbohydrate metabolic process"/>
    <property type="evidence" value="ECO:0007669"/>
    <property type="project" value="InterPro"/>
</dbReference>
<keyword evidence="5" id="KW-0479">Metal-binding</keyword>
<dbReference type="PANTHER" id="PTHR45745:SF1">
    <property type="entry name" value="PHOSPHOGLUCOMUTASE 2B-RELATED"/>
    <property type="match status" value="1"/>
</dbReference>
<evidence type="ECO:0000256" key="1">
    <source>
        <dbReference type="ARBA" id="ARBA00005164"/>
    </source>
</evidence>
<evidence type="ECO:0000256" key="10">
    <source>
        <dbReference type="ARBA" id="ARBA00041467"/>
    </source>
</evidence>
<evidence type="ECO:0000259" key="13">
    <source>
        <dbReference type="Pfam" id="PF02880"/>
    </source>
</evidence>
<dbReference type="GO" id="GO:0006166">
    <property type="term" value="P:purine ribonucleoside salvage"/>
    <property type="evidence" value="ECO:0007669"/>
    <property type="project" value="TreeGrafter"/>
</dbReference>
<reference evidence="14" key="1">
    <citation type="submission" date="2020-10" db="EMBL/GenBank/DDBJ databases">
        <authorList>
            <person name="Gilroy R."/>
        </authorList>
    </citation>
    <scope>NUCLEOTIDE SEQUENCE</scope>
    <source>
        <strain evidence="14">ChiHjej9B8-7071</strain>
    </source>
</reference>
<sequence length="565" mass="61195">MDARTEFNRWKANCKGAMLEELLAMENDDAAVQAAFGSKASFGTAGIRSVMGVGTARLNDLTVRQTARGLAKYLLESGGSKTCAIGYDCRHNSRRFAEVCAAALAAEGVHVYLYDRLCPTPMLSFAVRYLKCGVGMVISASHNTKEYNGLKCYGADGGQMTEIPAAAVSAAMETVDLFEPEKESYESLLAKGAIEYISQDVWEAYYKRISQEAIAPENVKKAELKVVYSPLCGAGGEPVQEMLKRLGATYWVPASQKDPSGDFATCPNPNPENDTAFNESYALAKEVKPDLVMATDPDSDRIAVAIPQGDGFRKFSGNEMGCMLLDYILSSLQKADKLPKEPVAVKSIVSTPLADRVAAAYGVKIRTVLTGFKYIGGVILELEQAGHPEDFVLGFEESCGYLKGDYARDKDAVVAAMLISEMAATYKLQGKTLGDVMDGIYQRFGYFVAGLKNVVFTSDEQKAKCMALLDEFRANPPKEMADYAVTAVADFKAGTIRDVKTGETTPTGLPTENMVMLTLGEQGRIILRPFGTEPKIKFYYTAAADSMATAEAMIAKMDEAMTALL</sequence>